<dbReference type="RefSeq" id="WP_058022639.1">
    <property type="nucleotide sequence ID" value="NZ_CP013189.1"/>
</dbReference>
<sequence>MKNFFFGAVVVLAVLIGANSIFVVKETERAVLLQFGDIVRADIPPGIHFKVPYINTIRKFDARVLTVDATPQRYLTLEQKALLVDSYAMWRITDVLRFYTATSGDEARANALLAQRVNDGLRNKFGERDLQEVVSGQRDALMMELTEELNTYTADEYGIEVIDVRVKRIDLPDDVRSSVYERMTSERQREAQQLRSRGNELAIGIEADADRQEAVLLVEAYRDAERIRGEGDAQAAAIYSAAYTKDEEFYSFTRSLNSYRQTFSSKNDVMLLEPDSEYFRYLRSEQAR</sequence>
<dbReference type="Proteomes" id="UP000065641">
    <property type="component" value="Chromosome"/>
</dbReference>
<organism evidence="8 9">
    <name type="scientific">Pseudohongiella spirulinae</name>
    <dbReference type="NCBI Taxonomy" id="1249552"/>
    <lineage>
        <taxon>Bacteria</taxon>
        <taxon>Pseudomonadati</taxon>
        <taxon>Pseudomonadota</taxon>
        <taxon>Gammaproteobacteria</taxon>
        <taxon>Pseudomonadales</taxon>
        <taxon>Pseudohongiellaceae</taxon>
        <taxon>Pseudohongiella</taxon>
    </lineage>
</organism>
<keyword evidence="4" id="KW-1133">Transmembrane helix</keyword>
<dbReference type="EMBL" id="CP013189">
    <property type="protein sequence ID" value="ALO47230.1"/>
    <property type="molecule type" value="Genomic_DNA"/>
</dbReference>
<evidence type="ECO:0000256" key="1">
    <source>
        <dbReference type="ARBA" id="ARBA00004167"/>
    </source>
</evidence>
<dbReference type="PATRIC" id="fig|1249552.3.peg.2615"/>
<evidence type="ECO:0000259" key="7">
    <source>
        <dbReference type="SMART" id="SM00244"/>
    </source>
</evidence>
<dbReference type="InterPro" id="IPR001107">
    <property type="entry name" value="Band_7"/>
</dbReference>
<dbReference type="NCBIfam" id="TIGR01932">
    <property type="entry name" value="hflC"/>
    <property type="match status" value="1"/>
</dbReference>
<dbReference type="CDD" id="cd03405">
    <property type="entry name" value="SPFH_HflC"/>
    <property type="match status" value="1"/>
</dbReference>
<proteinExistence type="inferred from homology"/>
<evidence type="ECO:0000256" key="5">
    <source>
        <dbReference type="ARBA" id="ARBA00023136"/>
    </source>
</evidence>
<protein>
    <recommendedName>
        <fullName evidence="6">Protein HflC</fullName>
    </recommendedName>
</protein>
<dbReference type="Pfam" id="PF01145">
    <property type="entry name" value="Band_7"/>
    <property type="match status" value="1"/>
</dbReference>
<accession>A0A0S2KGJ1</accession>
<feature type="domain" description="Band 7" evidence="7">
    <location>
        <begin position="19"/>
        <end position="183"/>
    </location>
</feature>
<dbReference type="InterPro" id="IPR036013">
    <property type="entry name" value="Band_7/SPFH_dom_sf"/>
</dbReference>
<reference evidence="8 9" key="1">
    <citation type="submission" date="2015-11" db="EMBL/GenBank/DDBJ databases">
        <authorList>
            <person name="Zhang Y."/>
            <person name="Guo Z."/>
        </authorList>
    </citation>
    <scope>NUCLEOTIDE SEQUENCE [LARGE SCALE GENOMIC DNA]</scope>
    <source>
        <strain evidence="8 9">KCTC 32221</strain>
    </source>
</reference>
<dbReference type="PRINTS" id="PR00721">
    <property type="entry name" value="STOMATIN"/>
</dbReference>
<keyword evidence="3" id="KW-0812">Transmembrane</keyword>
<dbReference type="OrthoDB" id="9812991at2"/>
<dbReference type="Gene3D" id="3.30.479.30">
    <property type="entry name" value="Band 7 domain"/>
    <property type="match status" value="1"/>
</dbReference>
<dbReference type="PIRSF" id="PIRSF005651">
    <property type="entry name" value="HflC"/>
    <property type="match status" value="1"/>
</dbReference>
<dbReference type="PANTHER" id="PTHR42911:SF1">
    <property type="entry name" value="MODULATOR OF FTSH PROTEASE HFLC"/>
    <property type="match status" value="1"/>
</dbReference>
<dbReference type="KEGG" id="pspi:PS2015_2598"/>
<dbReference type="PANTHER" id="PTHR42911">
    <property type="entry name" value="MODULATOR OF FTSH PROTEASE HFLC"/>
    <property type="match status" value="1"/>
</dbReference>
<evidence type="ECO:0000256" key="4">
    <source>
        <dbReference type="ARBA" id="ARBA00022989"/>
    </source>
</evidence>
<dbReference type="GO" id="GO:0016020">
    <property type="term" value="C:membrane"/>
    <property type="evidence" value="ECO:0007669"/>
    <property type="project" value="UniProtKB-SubCell"/>
</dbReference>
<keyword evidence="9" id="KW-1185">Reference proteome</keyword>
<name>A0A0S2KGJ1_9GAMM</name>
<dbReference type="InterPro" id="IPR001972">
    <property type="entry name" value="Stomatin_HflK_fam"/>
</dbReference>
<keyword evidence="8" id="KW-0645">Protease</keyword>
<evidence type="ECO:0000256" key="6">
    <source>
        <dbReference type="PIRNR" id="PIRNR005651"/>
    </source>
</evidence>
<dbReference type="InterPro" id="IPR010200">
    <property type="entry name" value="HflC"/>
</dbReference>
<comment type="subcellular location">
    <subcellularLocation>
        <location evidence="1">Membrane</location>
        <topology evidence="1">Single-pass membrane protein</topology>
    </subcellularLocation>
</comment>
<dbReference type="SUPFAM" id="SSF117892">
    <property type="entry name" value="Band 7/SPFH domain"/>
    <property type="match status" value="1"/>
</dbReference>
<keyword evidence="5" id="KW-0472">Membrane</keyword>
<keyword evidence="8" id="KW-0378">Hydrolase</keyword>
<dbReference type="SMART" id="SM00244">
    <property type="entry name" value="PHB"/>
    <property type="match status" value="1"/>
</dbReference>
<dbReference type="GO" id="GO:0008233">
    <property type="term" value="F:peptidase activity"/>
    <property type="evidence" value="ECO:0007669"/>
    <property type="project" value="UniProtKB-KW"/>
</dbReference>
<comment type="function">
    <text evidence="6">HflC and HflK could regulate a protease.</text>
</comment>
<gene>
    <name evidence="8" type="ORF">PS2015_2598</name>
</gene>
<dbReference type="GO" id="GO:0006508">
    <property type="term" value="P:proteolysis"/>
    <property type="evidence" value="ECO:0007669"/>
    <property type="project" value="UniProtKB-KW"/>
</dbReference>
<evidence type="ECO:0000313" key="9">
    <source>
        <dbReference type="Proteomes" id="UP000065641"/>
    </source>
</evidence>
<evidence type="ECO:0000256" key="2">
    <source>
        <dbReference type="ARBA" id="ARBA00007862"/>
    </source>
</evidence>
<comment type="similarity">
    <text evidence="2 6">Belongs to the band 7/mec-2 family. HflC subfamily.</text>
</comment>
<evidence type="ECO:0000313" key="8">
    <source>
        <dbReference type="EMBL" id="ALO47230.1"/>
    </source>
</evidence>
<evidence type="ECO:0000256" key="3">
    <source>
        <dbReference type="ARBA" id="ARBA00022692"/>
    </source>
</evidence>
<dbReference type="AlphaFoldDB" id="A0A0S2KGJ1"/>
<dbReference type="STRING" id="1249552.PS2015_2598"/>